<evidence type="ECO:0000313" key="2">
    <source>
        <dbReference type="Proteomes" id="UP001066276"/>
    </source>
</evidence>
<protein>
    <submittedName>
        <fullName evidence="1">Uncharacterized protein</fullName>
    </submittedName>
</protein>
<reference evidence="1" key="1">
    <citation type="journal article" date="2022" name="bioRxiv">
        <title>Sequencing and chromosome-scale assembly of the giantPleurodeles waltlgenome.</title>
        <authorList>
            <person name="Brown T."/>
            <person name="Elewa A."/>
            <person name="Iarovenko S."/>
            <person name="Subramanian E."/>
            <person name="Araus A.J."/>
            <person name="Petzold A."/>
            <person name="Susuki M."/>
            <person name="Suzuki K.-i.T."/>
            <person name="Hayashi T."/>
            <person name="Toyoda A."/>
            <person name="Oliveira C."/>
            <person name="Osipova E."/>
            <person name="Leigh N.D."/>
            <person name="Simon A."/>
            <person name="Yun M.H."/>
        </authorList>
    </citation>
    <scope>NUCLEOTIDE SEQUENCE</scope>
    <source>
        <strain evidence="1">20211129_DDA</strain>
        <tissue evidence="1">Liver</tissue>
    </source>
</reference>
<dbReference type="EMBL" id="JANPWB010000007">
    <property type="protein sequence ID" value="KAJ1173602.1"/>
    <property type="molecule type" value="Genomic_DNA"/>
</dbReference>
<keyword evidence="2" id="KW-1185">Reference proteome</keyword>
<proteinExistence type="predicted"/>
<sequence>MLGVDWGGPLRGRLWALVRSWTLGGLGARIGRAGSWPTGGLTWLSRGRAGGGIGDLAPDCWWGHCIDDGDRPGGESLENCVHGRALRVSRDVGGNPVTLTHQSSAEIKNGRVEIQADGTIALAASDQRDTVHATKSMNEEMMIQKETGVEEDM</sequence>
<gene>
    <name evidence="1" type="ORF">NDU88_005431</name>
</gene>
<organism evidence="1 2">
    <name type="scientific">Pleurodeles waltl</name>
    <name type="common">Iberian ribbed newt</name>
    <dbReference type="NCBI Taxonomy" id="8319"/>
    <lineage>
        <taxon>Eukaryota</taxon>
        <taxon>Metazoa</taxon>
        <taxon>Chordata</taxon>
        <taxon>Craniata</taxon>
        <taxon>Vertebrata</taxon>
        <taxon>Euteleostomi</taxon>
        <taxon>Amphibia</taxon>
        <taxon>Batrachia</taxon>
        <taxon>Caudata</taxon>
        <taxon>Salamandroidea</taxon>
        <taxon>Salamandridae</taxon>
        <taxon>Pleurodelinae</taxon>
        <taxon>Pleurodeles</taxon>
    </lineage>
</organism>
<dbReference type="AlphaFoldDB" id="A0AAV7TAG8"/>
<name>A0AAV7TAG8_PLEWA</name>
<accession>A0AAV7TAG8</accession>
<dbReference type="Proteomes" id="UP001066276">
    <property type="component" value="Chromosome 4_1"/>
</dbReference>
<comment type="caution">
    <text evidence="1">The sequence shown here is derived from an EMBL/GenBank/DDBJ whole genome shotgun (WGS) entry which is preliminary data.</text>
</comment>
<evidence type="ECO:0000313" key="1">
    <source>
        <dbReference type="EMBL" id="KAJ1173602.1"/>
    </source>
</evidence>